<dbReference type="RefSeq" id="XP_018694279.1">
    <property type="nucleotide sequence ID" value="XM_018837426.1"/>
</dbReference>
<proteinExistence type="predicted"/>
<keyword evidence="2" id="KW-1185">Reference proteome</keyword>
<sequence>MAQTPACTQMIIFKHKPGTNIKDAASKDGKTWAEVVAWLKSKPTVRRLYWGRHLENENTIYLHIVREGLYQHYDFIASPDYAELKRRLQDIIQGDLIVRHADLIEYTQPCGSLGRGAPFTGTAIYKVTDKAWDHAWNLWATIVPGVKGCRGVAGGYIVEPVDGHQRCFIALVGWQTTEEHHAYHETRHWKNRASILTHGQKGFSEYGHIVFENENETHGPRL</sequence>
<evidence type="ECO:0000313" key="2">
    <source>
        <dbReference type="Proteomes" id="UP000078343"/>
    </source>
</evidence>
<dbReference type="EMBL" id="LVYI01000004">
    <property type="protein sequence ID" value="OAP60912.1"/>
    <property type="molecule type" value="Genomic_DNA"/>
</dbReference>
<organism evidence="1 2">
    <name type="scientific">Fonsecaea erecta</name>
    <dbReference type="NCBI Taxonomy" id="1367422"/>
    <lineage>
        <taxon>Eukaryota</taxon>
        <taxon>Fungi</taxon>
        <taxon>Dikarya</taxon>
        <taxon>Ascomycota</taxon>
        <taxon>Pezizomycotina</taxon>
        <taxon>Eurotiomycetes</taxon>
        <taxon>Chaetothyriomycetidae</taxon>
        <taxon>Chaetothyriales</taxon>
        <taxon>Herpotrichiellaceae</taxon>
        <taxon>Fonsecaea</taxon>
    </lineage>
</organism>
<dbReference type="OrthoDB" id="3830579at2759"/>
<name>A0A178ZMN2_9EURO</name>
<comment type="caution">
    <text evidence="1">The sequence shown here is derived from an EMBL/GenBank/DDBJ whole genome shotgun (WGS) entry which is preliminary data.</text>
</comment>
<reference evidence="1 2" key="1">
    <citation type="submission" date="2016-04" db="EMBL/GenBank/DDBJ databases">
        <title>Draft genome of Fonsecaea erecta CBS 125763.</title>
        <authorList>
            <person name="Weiss V.A."/>
            <person name="Vicente V.A."/>
            <person name="Raittz R.T."/>
            <person name="Moreno L.F."/>
            <person name="De Souza E.M."/>
            <person name="Pedrosa F.O."/>
            <person name="Steffens M.B."/>
            <person name="Faoro H."/>
            <person name="Tadra-Sfeir M.Z."/>
            <person name="Najafzadeh M.J."/>
            <person name="Felipe M.S."/>
            <person name="Teixeira M."/>
            <person name="Sun J."/>
            <person name="Xi L."/>
            <person name="Gomes R."/>
            <person name="De Azevedo C.M."/>
            <person name="Salgado C.G."/>
            <person name="Da Silva M.B."/>
            <person name="Nascimento M.F."/>
            <person name="Queiroz-Telles F."/>
            <person name="Attili D.S."/>
            <person name="Gorbushina A."/>
        </authorList>
    </citation>
    <scope>NUCLEOTIDE SEQUENCE [LARGE SCALE GENOMIC DNA]</scope>
    <source>
        <strain evidence="1 2">CBS 125763</strain>
    </source>
</reference>
<evidence type="ECO:0000313" key="1">
    <source>
        <dbReference type="EMBL" id="OAP60912.1"/>
    </source>
</evidence>
<dbReference type="AlphaFoldDB" id="A0A178ZMN2"/>
<accession>A0A178ZMN2</accession>
<evidence type="ECO:0008006" key="3">
    <source>
        <dbReference type="Google" id="ProtNLM"/>
    </source>
</evidence>
<dbReference type="Gene3D" id="3.30.70.100">
    <property type="match status" value="2"/>
</dbReference>
<dbReference type="GeneID" id="30010082"/>
<protein>
    <recommendedName>
        <fullName evidence="3">ABM domain-containing protein</fullName>
    </recommendedName>
</protein>
<dbReference type="Proteomes" id="UP000078343">
    <property type="component" value="Unassembled WGS sequence"/>
</dbReference>
<gene>
    <name evidence="1" type="ORF">AYL99_05914</name>
</gene>